<evidence type="ECO:0008006" key="5">
    <source>
        <dbReference type="Google" id="ProtNLM"/>
    </source>
</evidence>
<proteinExistence type="predicted"/>
<organism evidence="3 4">
    <name type="scientific">Thamnocephalis sphaerospora</name>
    <dbReference type="NCBI Taxonomy" id="78915"/>
    <lineage>
        <taxon>Eukaryota</taxon>
        <taxon>Fungi</taxon>
        <taxon>Fungi incertae sedis</taxon>
        <taxon>Zoopagomycota</taxon>
        <taxon>Zoopagomycotina</taxon>
        <taxon>Zoopagomycetes</taxon>
        <taxon>Zoopagales</taxon>
        <taxon>Sigmoideomycetaceae</taxon>
        <taxon>Thamnocephalis</taxon>
    </lineage>
</organism>
<evidence type="ECO:0000313" key="3">
    <source>
        <dbReference type="EMBL" id="RKP10258.1"/>
    </source>
</evidence>
<evidence type="ECO:0000313" key="4">
    <source>
        <dbReference type="Proteomes" id="UP000271241"/>
    </source>
</evidence>
<name>A0A4P9XVH3_9FUNG</name>
<dbReference type="EMBL" id="KZ992461">
    <property type="protein sequence ID" value="RKP10258.1"/>
    <property type="molecule type" value="Genomic_DNA"/>
</dbReference>
<feature type="chain" id="PRO_5020366770" description="SCP domain-containing protein" evidence="2">
    <location>
        <begin position="20"/>
        <end position="196"/>
    </location>
</feature>
<dbReference type="AlphaFoldDB" id="A0A4P9XVH3"/>
<feature type="compositionally biased region" description="Basic and acidic residues" evidence="1">
    <location>
        <begin position="165"/>
        <end position="177"/>
    </location>
</feature>
<keyword evidence="4" id="KW-1185">Reference proteome</keyword>
<feature type="region of interest" description="Disordered" evidence="1">
    <location>
        <begin position="165"/>
        <end position="196"/>
    </location>
</feature>
<evidence type="ECO:0000256" key="2">
    <source>
        <dbReference type="SAM" id="SignalP"/>
    </source>
</evidence>
<sequence>MLPPVFITLFMALATTVWGLPMPHSDNSAQFLQEMLSAYNTYRAEHNMSPATLLECANQAAGSVDWTQQAEGTDDGVLASQEYSNSLGKQACPDTTNASFSLLIAPGLLSAPKDDITSLLANGPSDLDSWTQVGFGRQSLLYSSAANAYSWTMMLVKPSPSIARRSEALPDDERQSIPEDPYSIDESWGYTPSAAM</sequence>
<reference evidence="4" key="1">
    <citation type="journal article" date="2018" name="Nat. Microbiol.">
        <title>Leveraging single-cell genomics to expand the fungal tree of life.</title>
        <authorList>
            <person name="Ahrendt S.R."/>
            <person name="Quandt C.A."/>
            <person name="Ciobanu D."/>
            <person name="Clum A."/>
            <person name="Salamov A."/>
            <person name="Andreopoulos B."/>
            <person name="Cheng J.F."/>
            <person name="Woyke T."/>
            <person name="Pelin A."/>
            <person name="Henrissat B."/>
            <person name="Reynolds N.K."/>
            <person name="Benny G.L."/>
            <person name="Smith M.E."/>
            <person name="James T.Y."/>
            <person name="Grigoriev I.V."/>
        </authorList>
    </citation>
    <scope>NUCLEOTIDE SEQUENCE [LARGE SCALE GENOMIC DNA]</scope>
    <source>
        <strain evidence="4">RSA 1356</strain>
    </source>
</reference>
<evidence type="ECO:0000256" key="1">
    <source>
        <dbReference type="SAM" id="MobiDB-lite"/>
    </source>
</evidence>
<feature type="signal peptide" evidence="2">
    <location>
        <begin position="1"/>
        <end position="19"/>
    </location>
</feature>
<protein>
    <recommendedName>
        <fullName evidence="5">SCP domain-containing protein</fullName>
    </recommendedName>
</protein>
<dbReference type="Proteomes" id="UP000271241">
    <property type="component" value="Unassembled WGS sequence"/>
</dbReference>
<accession>A0A4P9XVH3</accession>
<keyword evidence="2" id="KW-0732">Signal</keyword>
<gene>
    <name evidence="3" type="ORF">THASP1DRAFT_27943</name>
</gene>